<dbReference type="Pfam" id="PF12274">
    <property type="entry name" value="DUF3615"/>
    <property type="match status" value="1"/>
</dbReference>
<dbReference type="Gramene" id="PUZ51458">
    <property type="protein sequence ID" value="PUZ51458"/>
    <property type="gene ID" value="GQ55_6G188600"/>
</dbReference>
<evidence type="ECO:0000313" key="3">
    <source>
        <dbReference type="Proteomes" id="UP000244336"/>
    </source>
</evidence>
<dbReference type="AlphaFoldDB" id="A0A2T7D7A8"/>
<proteinExistence type="predicted"/>
<dbReference type="EMBL" id="CM009754">
    <property type="protein sequence ID" value="PUZ51458.1"/>
    <property type="molecule type" value="Genomic_DNA"/>
</dbReference>
<dbReference type="InterPro" id="IPR022059">
    <property type="entry name" value="DUF3615"/>
</dbReference>
<reference evidence="2 3" key="1">
    <citation type="submission" date="2018-04" db="EMBL/GenBank/DDBJ databases">
        <title>WGS assembly of Panicum hallii var. hallii HAL2.</title>
        <authorList>
            <person name="Lovell J."/>
            <person name="Jenkins J."/>
            <person name="Lowry D."/>
            <person name="Mamidi S."/>
            <person name="Sreedasyam A."/>
            <person name="Weng X."/>
            <person name="Barry K."/>
            <person name="Bonette J."/>
            <person name="Campitelli B."/>
            <person name="Daum C."/>
            <person name="Gordon S."/>
            <person name="Gould B."/>
            <person name="Lipzen A."/>
            <person name="MacQueen A."/>
            <person name="Palacio-Mejia J."/>
            <person name="Plott C."/>
            <person name="Shakirov E."/>
            <person name="Shu S."/>
            <person name="Yoshinaga Y."/>
            <person name="Zane M."/>
            <person name="Rokhsar D."/>
            <person name="Grimwood J."/>
            <person name="Schmutz J."/>
            <person name="Juenger T."/>
        </authorList>
    </citation>
    <scope>NUCLEOTIDE SEQUENCE [LARGE SCALE GENOMIC DNA]</scope>
    <source>
        <strain evidence="3">cv. HAL2</strain>
    </source>
</reference>
<dbReference type="PANTHER" id="PTHR34710:SF18">
    <property type="entry name" value="OS05G0522700 PROTEIN"/>
    <property type="match status" value="1"/>
</dbReference>
<evidence type="ECO:0000259" key="1">
    <source>
        <dbReference type="Pfam" id="PF12274"/>
    </source>
</evidence>
<feature type="domain" description="DUF3615" evidence="1">
    <location>
        <begin position="69"/>
        <end position="158"/>
    </location>
</feature>
<keyword evidence="3" id="KW-1185">Reference proteome</keyword>
<organism evidence="2 3">
    <name type="scientific">Panicum hallii var. hallii</name>
    <dbReference type="NCBI Taxonomy" id="1504633"/>
    <lineage>
        <taxon>Eukaryota</taxon>
        <taxon>Viridiplantae</taxon>
        <taxon>Streptophyta</taxon>
        <taxon>Embryophyta</taxon>
        <taxon>Tracheophyta</taxon>
        <taxon>Spermatophyta</taxon>
        <taxon>Magnoliopsida</taxon>
        <taxon>Liliopsida</taxon>
        <taxon>Poales</taxon>
        <taxon>Poaceae</taxon>
        <taxon>PACMAD clade</taxon>
        <taxon>Panicoideae</taxon>
        <taxon>Panicodae</taxon>
        <taxon>Paniceae</taxon>
        <taxon>Panicinae</taxon>
        <taxon>Panicum</taxon>
        <taxon>Panicum sect. Panicum</taxon>
    </lineage>
</organism>
<accession>A0A2T7D7A8</accession>
<evidence type="ECO:0000313" key="2">
    <source>
        <dbReference type="EMBL" id="PUZ51458.1"/>
    </source>
</evidence>
<dbReference type="Proteomes" id="UP000244336">
    <property type="component" value="Chromosome 6"/>
</dbReference>
<sequence>MLLSPPPPPAKQSLLSRLARLWRRCFVRFDPYSIPFDQPLSKEQMEMLARHRRPGYFKRLAMDRELTMDCLHHYNLNHPGNEPAPGKVYRNPHFHNGSCWNHGNFVAPKKRSGWFSFLPAPRTLFFFELADTNDFDGVVTCTPLVSLIYNTPISVCTRWKKIVTITCYSRFDVPHPGIQKIFACGHKHVKEVCEMCYLHVWLRSCLAPFSQIFNNSCLLNSNMIVLTSKIPTEQGKPS</sequence>
<name>A0A2T7D7A8_9POAL</name>
<gene>
    <name evidence="2" type="ORF">GQ55_6G188600</name>
</gene>
<dbReference type="OrthoDB" id="652244at2759"/>
<protein>
    <recommendedName>
        <fullName evidence="1">DUF3615 domain-containing protein</fullName>
    </recommendedName>
</protein>
<dbReference type="PANTHER" id="PTHR34710">
    <property type="entry name" value="OS03G0834100 PROTEIN"/>
    <property type="match status" value="1"/>
</dbReference>